<dbReference type="PANTHER" id="PTHR34501">
    <property type="entry name" value="PROTEIN YDDL-RELATED"/>
    <property type="match status" value="1"/>
</dbReference>
<evidence type="ECO:0000256" key="2">
    <source>
        <dbReference type="ARBA" id="ARBA00011233"/>
    </source>
</evidence>
<keyword evidence="14" id="KW-1185">Reference proteome</keyword>
<accession>A0ABX2G6B0</accession>
<keyword evidence="7" id="KW-0406">Ion transport</keyword>
<evidence type="ECO:0000256" key="1">
    <source>
        <dbReference type="ARBA" id="ARBA00004571"/>
    </source>
</evidence>
<evidence type="ECO:0000256" key="6">
    <source>
        <dbReference type="ARBA" id="ARBA00022729"/>
    </source>
</evidence>
<evidence type="ECO:0000256" key="3">
    <source>
        <dbReference type="ARBA" id="ARBA00022448"/>
    </source>
</evidence>
<keyword evidence="9" id="KW-0472">Membrane</keyword>
<dbReference type="PRINTS" id="PR00184">
    <property type="entry name" value="NEISSPPORIN"/>
</dbReference>
<dbReference type="Gene3D" id="2.40.160.10">
    <property type="entry name" value="Porin"/>
    <property type="match status" value="1"/>
</dbReference>
<evidence type="ECO:0000256" key="9">
    <source>
        <dbReference type="ARBA" id="ARBA00023136"/>
    </source>
</evidence>
<evidence type="ECO:0000256" key="11">
    <source>
        <dbReference type="SAM" id="SignalP"/>
    </source>
</evidence>
<keyword evidence="10" id="KW-0998">Cell outer membrane</keyword>
<sequence>MKKSLLALAVLGAFAGAASAQSSVTIYGKLDQAVGKNVGTKDKEVRDGSGSRIGFRGVEDLGGGLKALFQIEHRLSPDTGATTVSSTFWQGVSTVGLGGSFGTVNLGRQYTAAFSLAQNVIDPFGGDSLGNLRGYSLTGSVATLRGGATAATNFGGAGVNGGNTVRYDGKFGPVAVAADISEAVGPDRPYSVAAQYAAGPLMVAASYENPTNANDDLITLGGSYTFGPAKVALGLGRGHNTADVTVKQALVGVTVKVGAAGSVLAGYAQHKVGSADTAKKISLGYRHDLSKRTQLYTDVTRVNDVIKTTEKTGYDFGIIHQF</sequence>
<keyword evidence="4" id="KW-1134">Transmembrane beta strand</keyword>
<keyword evidence="6 11" id="KW-0732">Signal</keyword>
<dbReference type="Proteomes" id="UP001516061">
    <property type="component" value="Unassembled WGS sequence"/>
</dbReference>
<dbReference type="InterPro" id="IPR033900">
    <property type="entry name" value="Gram_neg_porin_domain"/>
</dbReference>
<comment type="subcellular location">
    <subcellularLocation>
        <location evidence="1">Cell outer membrane</location>
        <topology evidence="1">Multi-pass membrane protein</topology>
    </subcellularLocation>
</comment>
<comment type="caution">
    <text evidence="13">The sequence shown here is derived from an EMBL/GenBank/DDBJ whole genome shotgun (WGS) entry which is preliminary data.</text>
</comment>
<evidence type="ECO:0000256" key="10">
    <source>
        <dbReference type="ARBA" id="ARBA00023237"/>
    </source>
</evidence>
<evidence type="ECO:0000313" key="13">
    <source>
        <dbReference type="EMBL" id="NRT56915.1"/>
    </source>
</evidence>
<dbReference type="Pfam" id="PF13609">
    <property type="entry name" value="Porin_4"/>
    <property type="match status" value="1"/>
</dbReference>
<feature type="chain" id="PRO_5045264482" evidence="11">
    <location>
        <begin position="21"/>
        <end position="322"/>
    </location>
</feature>
<protein>
    <submittedName>
        <fullName evidence="13">Porin</fullName>
    </submittedName>
</protein>
<dbReference type="SUPFAM" id="SSF56935">
    <property type="entry name" value="Porins"/>
    <property type="match status" value="1"/>
</dbReference>
<feature type="signal peptide" evidence="11">
    <location>
        <begin position="1"/>
        <end position="20"/>
    </location>
</feature>
<evidence type="ECO:0000313" key="14">
    <source>
        <dbReference type="Proteomes" id="UP001516061"/>
    </source>
</evidence>
<keyword evidence="3" id="KW-0813">Transport</keyword>
<evidence type="ECO:0000256" key="7">
    <source>
        <dbReference type="ARBA" id="ARBA00023065"/>
    </source>
</evidence>
<keyword evidence="5" id="KW-0812">Transmembrane</keyword>
<feature type="domain" description="Porin" evidence="12">
    <location>
        <begin position="7"/>
        <end position="303"/>
    </location>
</feature>
<dbReference type="PANTHER" id="PTHR34501:SF9">
    <property type="entry name" value="MAJOR OUTER MEMBRANE PROTEIN P.IA"/>
    <property type="match status" value="1"/>
</dbReference>
<organism evidence="13 14">
    <name type="scientific">Sphaerotilus uruguayifluvii</name>
    <dbReference type="NCBI Taxonomy" id="2735897"/>
    <lineage>
        <taxon>Bacteria</taxon>
        <taxon>Pseudomonadati</taxon>
        <taxon>Pseudomonadota</taxon>
        <taxon>Betaproteobacteria</taxon>
        <taxon>Burkholderiales</taxon>
        <taxon>Sphaerotilaceae</taxon>
        <taxon>Sphaerotilus</taxon>
    </lineage>
</organism>
<evidence type="ECO:0000256" key="5">
    <source>
        <dbReference type="ARBA" id="ARBA00022692"/>
    </source>
</evidence>
<dbReference type="InterPro" id="IPR050298">
    <property type="entry name" value="Gram-neg_bact_OMP"/>
</dbReference>
<evidence type="ECO:0000259" key="12">
    <source>
        <dbReference type="Pfam" id="PF13609"/>
    </source>
</evidence>
<dbReference type="InterPro" id="IPR023614">
    <property type="entry name" value="Porin_dom_sf"/>
</dbReference>
<reference evidence="13 14" key="1">
    <citation type="submission" date="2020-05" db="EMBL/GenBank/DDBJ databases">
        <title>Genomic Encyclopedia of Type Strains, Phase IV (KMG-V): Genome sequencing to study the core and pangenomes of soil and plant-associated prokaryotes.</title>
        <authorList>
            <person name="Whitman W."/>
        </authorList>
    </citation>
    <scope>NUCLEOTIDE SEQUENCE [LARGE SCALE GENOMIC DNA]</scope>
    <source>
        <strain evidence="13 14">C29</strain>
    </source>
</reference>
<dbReference type="RefSeq" id="WP_173805928.1">
    <property type="nucleotide sequence ID" value="NZ_JABSNM010000011.1"/>
</dbReference>
<evidence type="ECO:0000256" key="4">
    <source>
        <dbReference type="ARBA" id="ARBA00022452"/>
    </source>
</evidence>
<evidence type="ECO:0000256" key="8">
    <source>
        <dbReference type="ARBA" id="ARBA00023114"/>
    </source>
</evidence>
<dbReference type="InterPro" id="IPR002299">
    <property type="entry name" value="Porin_Neis"/>
</dbReference>
<dbReference type="CDD" id="cd00342">
    <property type="entry name" value="gram_neg_porins"/>
    <property type="match status" value="1"/>
</dbReference>
<dbReference type="EMBL" id="JABSNM010000011">
    <property type="protein sequence ID" value="NRT56915.1"/>
    <property type="molecule type" value="Genomic_DNA"/>
</dbReference>
<proteinExistence type="predicted"/>
<comment type="subunit">
    <text evidence="2">Homotrimer.</text>
</comment>
<name>A0ABX2G6B0_9BURK</name>
<keyword evidence="8" id="KW-0626">Porin</keyword>
<gene>
    <name evidence="13" type="ORF">HNQ01_002664</name>
</gene>